<sequence length="255" mass="28390">MYCDAHIHLVDLDSREPGFARRPLPFPWRAAVVSHDPDEFAASEKMQALLSPTIAGFGVHPQNPDMRNADFLAALCREKKIRFIGEAGFDFFGDGPLRSRTPEAMKLQTEAFVFQARLAAFEGLPLVIHLRKAADVLMAHGRILADIPSVIFHCWPGRLEEANMLLKKGINAYFSFGTPLLRDSSHAIESLIGLPLSRILSETDAPWQPPHGSAWTRLEDIATVVRKMSMVLKIEQSALESILEANFASAYLLNE</sequence>
<dbReference type="PIRSF" id="PIRSF005902">
    <property type="entry name" value="DNase_TatD"/>
    <property type="match status" value="1"/>
</dbReference>
<dbReference type="SUPFAM" id="SSF51556">
    <property type="entry name" value="Metallo-dependent hydrolases"/>
    <property type="match status" value="1"/>
</dbReference>
<gene>
    <name evidence="4" type="ORF">SPIROBIBN47_390012</name>
</gene>
<dbReference type="InterPro" id="IPR001130">
    <property type="entry name" value="TatD-like"/>
</dbReference>
<accession>A0A3P3XKY6</accession>
<reference evidence="4" key="1">
    <citation type="submission" date="2017-02" db="EMBL/GenBank/DDBJ databases">
        <authorList>
            <person name="Regsiter A."/>
            <person name="William W."/>
        </authorList>
    </citation>
    <scope>NUCLEOTIDE SEQUENCE</scope>
    <source>
        <strain evidence="4">Bib</strain>
    </source>
</reference>
<feature type="binding site" evidence="3">
    <location>
        <position position="153"/>
    </location>
    <ligand>
        <name>a divalent metal cation</name>
        <dbReference type="ChEBI" id="CHEBI:60240"/>
        <label>2</label>
    </ligand>
</feature>
<protein>
    <submittedName>
        <fullName evidence="4">Putative Hydrolase, TatD family</fullName>
    </submittedName>
</protein>
<dbReference type="EMBL" id="FWDM01000033">
    <property type="protein sequence ID" value="SLM15121.1"/>
    <property type="molecule type" value="Genomic_DNA"/>
</dbReference>
<dbReference type="PROSITE" id="PS01091">
    <property type="entry name" value="TATD_3"/>
    <property type="match status" value="1"/>
</dbReference>
<dbReference type="GO" id="GO:0016788">
    <property type="term" value="F:hydrolase activity, acting on ester bonds"/>
    <property type="evidence" value="ECO:0007669"/>
    <property type="project" value="InterPro"/>
</dbReference>
<feature type="binding site" evidence="3">
    <location>
        <position position="8"/>
    </location>
    <ligand>
        <name>a divalent metal cation</name>
        <dbReference type="ChEBI" id="CHEBI:60240"/>
        <label>1</label>
    </ligand>
</feature>
<organism evidence="4">
    <name type="scientific">uncultured spirochete</name>
    <dbReference type="NCBI Taxonomy" id="156406"/>
    <lineage>
        <taxon>Bacteria</taxon>
        <taxon>Pseudomonadati</taxon>
        <taxon>Spirochaetota</taxon>
        <taxon>Spirochaetia</taxon>
        <taxon>Spirochaetales</taxon>
        <taxon>environmental samples</taxon>
    </lineage>
</organism>
<name>A0A3P3XKY6_9SPIR</name>
<keyword evidence="3" id="KW-0479">Metal-binding</keyword>
<comment type="similarity">
    <text evidence="1">Belongs to the metallo-dependent hydrolases superfamily. TatD-type hydrolase family.</text>
</comment>
<feature type="binding site" evidence="3">
    <location>
        <position position="204"/>
    </location>
    <ligand>
        <name>a divalent metal cation</name>
        <dbReference type="ChEBI" id="CHEBI:60240"/>
        <label>1</label>
    </ligand>
</feature>
<evidence type="ECO:0000256" key="3">
    <source>
        <dbReference type="PIRSR" id="PIRSR005902-1"/>
    </source>
</evidence>
<dbReference type="AlphaFoldDB" id="A0A3P3XKY6"/>
<dbReference type="PANTHER" id="PTHR46124">
    <property type="entry name" value="D-AMINOACYL-TRNA DEACYLASE"/>
    <property type="match status" value="1"/>
</dbReference>
<evidence type="ECO:0000256" key="2">
    <source>
        <dbReference type="ARBA" id="ARBA00022801"/>
    </source>
</evidence>
<dbReference type="Pfam" id="PF01026">
    <property type="entry name" value="TatD_DNase"/>
    <property type="match status" value="1"/>
</dbReference>
<dbReference type="PANTHER" id="PTHR46124:SF2">
    <property type="entry name" value="D-AMINOACYL-TRNA DEACYLASE"/>
    <property type="match status" value="1"/>
</dbReference>
<dbReference type="InterPro" id="IPR018228">
    <property type="entry name" value="DNase_TatD-rel_CS"/>
</dbReference>
<evidence type="ECO:0000256" key="1">
    <source>
        <dbReference type="ARBA" id="ARBA00009275"/>
    </source>
</evidence>
<feature type="binding site" evidence="3">
    <location>
        <position position="129"/>
    </location>
    <ligand>
        <name>a divalent metal cation</name>
        <dbReference type="ChEBI" id="CHEBI:60240"/>
        <label>2</label>
    </ligand>
</feature>
<proteinExistence type="inferred from homology"/>
<dbReference type="GO" id="GO:0046872">
    <property type="term" value="F:metal ion binding"/>
    <property type="evidence" value="ECO:0007669"/>
    <property type="project" value="UniProtKB-KW"/>
</dbReference>
<dbReference type="PROSITE" id="PS01090">
    <property type="entry name" value="TATD_2"/>
    <property type="match status" value="1"/>
</dbReference>
<dbReference type="InterPro" id="IPR032466">
    <property type="entry name" value="Metal_Hydrolase"/>
</dbReference>
<evidence type="ECO:0000313" key="4">
    <source>
        <dbReference type="EMBL" id="SLM15121.1"/>
    </source>
</evidence>
<dbReference type="Gene3D" id="3.20.20.140">
    <property type="entry name" value="Metal-dependent hydrolases"/>
    <property type="match status" value="1"/>
</dbReference>
<keyword evidence="2 4" id="KW-0378">Hydrolase</keyword>
<feature type="binding site" evidence="3">
    <location>
        <position position="6"/>
    </location>
    <ligand>
        <name>a divalent metal cation</name>
        <dbReference type="ChEBI" id="CHEBI:60240"/>
        <label>1</label>
    </ligand>
</feature>
<feature type="binding site" evidence="3">
    <location>
        <position position="86"/>
    </location>
    <ligand>
        <name>a divalent metal cation</name>
        <dbReference type="ChEBI" id="CHEBI:60240"/>
        <label>1</label>
    </ligand>
</feature>